<dbReference type="PANTHER" id="PTHR11547:SF38">
    <property type="entry name" value="ARGININE KINASE 1-RELATED"/>
    <property type="match status" value="1"/>
</dbReference>
<dbReference type="Gene3D" id="3.30.590.10">
    <property type="entry name" value="Glutamine synthetase/guanido kinase, catalytic domain"/>
    <property type="match status" value="1"/>
</dbReference>
<organism evidence="7 8">
    <name type="scientific">Simkania negevensis (strain ATCC VR-1471 / DSM 27360 / Z)</name>
    <dbReference type="NCBI Taxonomy" id="331113"/>
    <lineage>
        <taxon>Bacteria</taxon>
        <taxon>Pseudomonadati</taxon>
        <taxon>Chlamydiota</taxon>
        <taxon>Chlamydiia</taxon>
        <taxon>Parachlamydiales</taxon>
        <taxon>Simkaniaceae</taxon>
        <taxon>Simkania</taxon>
    </lineage>
</organism>
<proteinExistence type="inferred from homology"/>
<evidence type="ECO:0000256" key="2">
    <source>
        <dbReference type="ARBA" id="ARBA00022741"/>
    </source>
</evidence>
<evidence type="ECO:0000313" key="8">
    <source>
        <dbReference type="Proteomes" id="UP000000496"/>
    </source>
</evidence>
<dbReference type="HOGENOM" id="CLU_066591_0_0_0"/>
<feature type="binding site" evidence="5">
    <location>
        <begin position="200"/>
        <end position="205"/>
    </location>
    <ligand>
        <name>ATP</name>
        <dbReference type="ChEBI" id="CHEBI:30616"/>
    </ligand>
</feature>
<dbReference type="PROSITE" id="PS51510">
    <property type="entry name" value="PHOSPHAGEN_KINASE_C"/>
    <property type="match status" value="1"/>
</dbReference>
<dbReference type="InterPro" id="IPR014746">
    <property type="entry name" value="Gln_synth/guanido_kin_cat_dom"/>
</dbReference>
<dbReference type="PANTHER" id="PTHR11547">
    <property type="entry name" value="ARGININE OR CREATINE KINASE"/>
    <property type="match status" value="1"/>
</dbReference>
<dbReference type="EMBL" id="FR872582">
    <property type="protein sequence ID" value="CCB88123.1"/>
    <property type="molecule type" value="Genomic_DNA"/>
</dbReference>
<dbReference type="GO" id="GO:0046314">
    <property type="term" value="P:phosphocreatine biosynthetic process"/>
    <property type="evidence" value="ECO:0007669"/>
    <property type="project" value="InterPro"/>
</dbReference>
<dbReference type="GO" id="GO:0005524">
    <property type="term" value="F:ATP binding"/>
    <property type="evidence" value="ECO:0007669"/>
    <property type="project" value="UniProtKB-UniRule"/>
</dbReference>
<sequence>MNDPQMLSNLLSESSLWGQSKSPIWLSSRFTLKRNLASFPFSPKISETEEQQLLSLIEPTLSKTPPVKEGFLFREADLSTTLKEALAEHFLLEGDAKSYLIDPSGFFLVRVEGDEHLILTCLEPASSWKTKWENLSSFERAIGQLHEFAFNPKFGYLSSDPTSCGTALSVEAILHIPCLIHLEELDEVLVKNLPDEVTFHGLGGGDEYIGDFITLKNQFTLGVSEDHILDSVHKAGAEVMKLEAKRREKLMLEKDGFMRDKISRAYGLLLHSFQIETKEAFEALSLLKLGIDLEWVDGMTDQEISAIFFRCRRAHLALDSQESLNPEQLAEKRADYLKQQCHKLKLKI</sequence>
<dbReference type="eggNOG" id="COG3869">
    <property type="taxonomic scope" value="Bacteria"/>
</dbReference>
<keyword evidence="8" id="KW-1185">Reference proteome</keyword>
<feature type="binding site" evidence="5">
    <location>
        <begin position="169"/>
        <end position="173"/>
    </location>
    <ligand>
        <name>ATP</name>
        <dbReference type="ChEBI" id="CHEBI:30616"/>
    </ligand>
</feature>
<comment type="similarity">
    <text evidence="5">Belongs to the ATP:guanido phosphotransferase family.</text>
</comment>
<keyword evidence="1 5" id="KW-0808">Transferase</keyword>
<dbReference type="GO" id="GO:0005615">
    <property type="term" value="C:extracellular space"/>
    <property type="evidence" value="ECO:0007669"/>
    <property type="project" value="TreeGrafter"/>
</dbReference>
<evidence type="ECO:0000256" key="1">
    <source>
        <dbReference type="ARBA" id="ARBA00022679"/>
    </source>
</evidence>
<dbReference type="EC" id="2.7.3.-" evidence="7"/>
<evidence type="ECO:0000256" key="4">
    <source>
        <dbReference type="ARBA" id="ARBA00022840"/>
    </source>
</evidence>
<dbReference type="OrthoDB" id="18720at2"/>
<gene>
    <name evidence="7" type="primary">karG</name>
    <name evidence="7" type="ordered locus">SNE_A02460</name>
</gene>
<dbReference type="RefSeq" id="WP_013942590.1">
    <property type="nucleotide sequence ID" value="NC_015713.1"/>
</dbReference>
<dbReference type="Proteomes" id="UP000000496">
    <property type="component" value="Chromosome gsn.131"/>
</dbReference>
<dbReference type="InterPro" id="IPR022414">
    <property type="entry name" value="ATP-guanido_PTrfase_cat"/>
</dbReference>
<dbReference type="Pfam" id="PF00217">
    <property type="entry name" value="ATP-gua_Ptrans"/>
    <property type="match status" value="1"/>
</dbReference>
<reference key="1">
    <citation type="journal article" date="2011" name="Mol. Biol. Evol.">
        <title>Unity in variety -- the pan-genome of the Chlamydiae.</title>
        <authorList>
            <person name="Collingro A."/>
            <person name="Tischler P."/>
            <person name="Weinmaier T."/>
            <person name="Penz T."/>
            <person name="Heinz E."/>
            <person name="Brunham R.C."/>
            <person name="Read T.D."/>
            <person name="Bavoil P.M."/>
            <person name="Sachse K."/>
            <person name="Kahane S."/>
            <person name="Friedman M.G."/>
            <person name="Rattei T."/>
            <person name="Myers G.S.A."/>
            <person name="Horn M."/>
        </authorList>
    </citation>
    <scope>NUCLEOTIDE SEQUENCE</scope>
    <source>
        <strain>Z</strain>
    </source>
</reference>
<evidence type="ECO:0000256" key="5">
    <source>
        <dbReference type="PROSITE-ProRule" id="PRU00843"/>
    </source>
</evidence>
<evidence type="ECO:0000256" key="3">
    <source>
        <dbReference type="ARBA" id="ARBA00022777"/>
    </source>
</evidence>
<dbReference type="STRING" id="331113.SNE_A02460"/>
<keyword evidence="4 5" id="KW-0067">ATP-binding</keyword>
<feature type="domain" description="Phosphagen kinase C-terminal" evidence="6">
    <location>
        <begin position="24"/>
        <end position="246"/>
    </location>
</feature>
<dbReference type="SUPFAM" id="SSF55931">
    <property type="entry name" value="Glutamine synthetase/guanido kinase"/>
    <property type="match status" value="1"/>
</dbReference>
<keyword evidence="3 5" id="KW-0418">Kinase</keyword>
<keyword evidence="2 5" id="KW-0547">Nucleotide-binding</keyword>
<dbReference type="KEGG" id="sng:SNE_A02460"/>
<dbReference type="GO" id="GO:0004111">
    <property type="term" value="F:creatine kinase activity"/>
    <property type="evidence" value="ECO:0007669"/>
    <property type="project" value="InterPro"/>
</dbReference>
<evidence type="ECO:0000313" key="7">
    <source>
        <dbReference type="EMBL" id="CCB88123.1"/>
    </source>
</evidence>
<feature type="binding site" evidence="5">
    <location>
        <begin position="27"/>
        <end position="31"/>
    </location>
    <ligand>
        <name>ATP</name>
        <dbReference type="ChEBI" id="CHEBI:30616"/>
    </ligand>
</feature>
<name>F8L4L9_SIMNZ</name>
<dbReference type="AlphaFoldDB" id="F8L4L9"/>
<evidence type="ECO:0000259" key="6">
    <source>
        <dbReference type="PROSITE" id="PS51510"/>
    </source>
</evidence>
<dbReference type="InterPro" id="IPR000749">
    <property type="entry name" value="ATP-guanido_PTrfase"/>
</dbReference>
<comment type="caution">
    <text evidence="5">Lacks conserved residue(s) required for the propagation of feature annotation.</text>
</comment>
<accession>F8L4L9</accession>
<protein>
    <submittedName>
        <fullName evidence="7">Putative arginine kinase</fullName>
        <ecNumber evidence="7">2.7.3.-</ecNumber>
    </submittedName>
</protein>
<reference evidence="7 8" key="2">
    <citation type="journal article" date="2011" name="Mol. Biol. Evol.">
        <title>Unity in variety--the pan-genome of the Chlamydiae.</title>
        <authorList>
            <person name="Collingro A."/>
            <person name="Tischler P."/>
            <person name="Weinmaier T."/>
            <person name="Penz T."/>
            <person name="Heinz E."/>
            <person name="Brunham R.C."/>
            <person name="Read T.D."/>
            <person name="Bavoil P.M."/>
            <person name="Sachse K."/>
            <person name="Kahane S."/>
            <person name="Friedman M.G."/>
            <person name="Rattei T."/>
            <person name="Myers G.S."/>
            <person name="Horn M."/>
        </authorList>
    </citation>
    <scope>NUCLEOTIDE SEQUENCE [LARGE SCALE GENOMIC DNA]</scope>
    <source>
        <strain evidence="8">ATCC VR-1471 / Z</strain>
    </source>
</reference>